<feature type="non-terminal residue" evidence="1">
    <location>
        <position position="1"/>
    </location>
</feature>
<accession>A0AAV1RAP7</accession>
<gene>
    <name evidence="1" type="ORF">DCAF_LOCUS7330</name>
</gene>
<comment type="caution">
    <text evidence="1">The sequence shown here is derived from an EMBL/GenBank/DDBJ whole genome shotgun (WGS) entry which is preliminary data.</text>
</comment>
<evidence type="ECO:0000313" key="1">
    <source>
        <dbReference type="EMBL" id="CAK7329575.1"/>
    </source>
</evidence>
<proteinExistence type="predicted"/>
<keyword evidence="2" id="KW-1185">Reference proteome</keyword>
<organism evidence="1 2">
    <name type="scientific">Dovyalis caffra</name>
    <dbReference type="NCBI Taxonomy" id="77055"/>
    <lineage>
        <taxon>Eukaryota</taxon>
        <taxon>Viridiplantae</taxon>
        <taxon>Streptophyta</taxon>
        <taxon>Embryophyta</taxon>
        <taxon>Tracheophyta</taxon>
        <taxon>Spermatophyta</taxon>
        <taxon>Magnoliopsida</taxon>
        <taxon>eudicotyledons</taxon>
        <taxon>Gunneridae</taxon>
        <taxon>Pentapetalae</taxon>
        <taxon>rosids</taxon>
        <taxon>fabids</taxon>
        <taxon>Malpighiales</taxon>
        <taxon>Salicaceae</taxon>
        <taxon>Flacourtieae</taxon>
        <taxon>Dovyalis</taxon>
    </lineage>
</organism>
<dbReference type="AlphaFoldDB" id="A0AAV1RAP7"/>
<protein>
    <submittedName>
        <fullName evidence="1">Uncharacterized protein</fullName>
    </submittedName>
</protein>
<dbReference type="EMBL" id="CAWUPB010000913">
    <property type="protein sequence ID" value="CAK7329575.1"/>
    <property type="molecule type" value="Genomic_DNA"/>
</dbReference>
<evidence type="ECO:0000313" key="2">
    <source>
        <dbReference type="Proteomes" id="UP001314170"/>
    </source>
</evidence>
<feature type="non-terminal residue" evidence="1">
    <location>
        <position position="93"/>
    </location>
</feature>
<sequence>MRRRDQGPNTVWSRAKISDAITTRHDKCLLVSEKQERASGTIGSTLIIEAFDLEVDEVATGEATRQFDFGKEIGEWEKEGESSVRLLGDGDKR</sequence>
<reference evidence="1 2" key="1">
    <citation type="submission" date="2024-01" db="EMBL/GenBank/DDBJ databases">
        <authorList>
            <person name="Waweru B."/>
        </authorList>
    </citation>
    <scope>NUCLEOTIDE SEQUENCE [LARGE SCALE GENOMIC DNA]</scope>
</reference>
<dbReference type="Proteomes" id="UP001314170">
    <property type="component" value="Unassembled WGS sequence"/>
</dbReference>
<name>A0AAV1RAP7_9ROSI</name>